<dbReference type="SMART" id="SM00220">
    <property type="entry name" value="S_TKc"/>
    <property type="match status" value="1"/>
</dbReference>
<sequence length="580" mass="65113">MPRGKLETLVNLKAVENELTKSGAVPVGRTTRSWAEVICGEPSSLRALSSVESEPDTVKTPALRTYRKIFAVLVQMNKVAAIFDFIREEVSDEDLPLMQYIPPEEVPGNPFQLRRKNDATNPASCFIGWRNYHVRTFFGDQWAMVSPFFARGEHRNVRHYQLADGDILPFTYDSRDESGPSGQGILERGGFGEVFKVRIHHDHHSFEGKNVLTLQDCFFAVKKLYSTHEAEWKSEIEILKRFSANPNPHLISLLATYEKSGHVHLIFYWADADLQKFWKDVMSSPARGMKTTGWVARQCLGIASGIVEIHRHLTNKSQSSDGQADTQGQKNDSLYGRHGDIKPRNILWFKDAPDPDGMGTLVITDFGIAEMNSKNSRSGKSNRNIKFSPTYCAPEAHVPGGEIRQSYDIWTLGCLYLEFLTWLLGGWKLVFQFAKLRQTAATASSGTEAKLDRFFELVIGEDNIVTGAKVKPEVTDFIERLHSHPACTDFVHDFLDLISGDLLIIETRETPRFTSQQLYTKLRQIAKKIQEFEAYGALPTPRGKWVGTESSDGNGFNSSNAGEVATSQVCSANFSTRATM</sequence>
<keyword evidence="3" id="KW-0808">Transferase</keyword>
<evidence type="ECO:0000313" key="4">
    <source>
        <dbReference type="Proteomes" id="UP001321760"/>
    </source>
</evidence>
<feature type="compositionally biased region" description="Polar residues" evidence="1">
    <location>
        <begin position="315"/>
        <end position="332"/>
    </location>
</feature>
<gene>
    <name evidence="3" type="ORF">QBC34DRAFT_305761</name>
</gene>
<reference evidence="3" key="1">
    <citation type="journal article" date="2023" name="Mol. Phylogenet. Evol.">
        <title>Genome-scale phylogeny and comparative genomics of the fungal order Sordariales.</title>
        <authorList>
            <person name="Hensen N."/>
            <person name="Bonometti L."/>
            <person name="Westerberg I."/>
            <person name="Brannstrom I.O."/>
            <person name="Guillou S."/>
            <person name="Cros-Aarteil S."/>
            <person name="Calhoun S."/>
            <person name="Haridas S."/>
            <person name="Kuo A."/>
            <person name="Mondo S."/>
            <person name="Pangilinan J."/>
            <person name="Riley R."/>
            <person name="LaButti K."/>
            <person name="Andreopoulos B."/>
            <person name="Lipzen A."/>
            <person name="Chen C."/>
            <person name="Yan M."/>
            <person name="Daum C."/>
            <person name="Ng V."/>
            <person name="Clum A."/>
            <person name="Steindorff A."/>
            <person name="Ohm R.A."/>
            <person name="Martin F."/>
            <person name="Silar P."/>
            <person name="Natvig D.O."/>
            <person name="Lalanne C."/>
            <person name="Gautier V."/>
            <person name="Ament-Velasquez S.L."/>
            <person name="Kruys A."/>
            <person name="Hutchinson M.I."/>
            <person name="Powell A.J."/>
            <person name="Barry K."/>
            <person name="Miller A.N."/>
            <person name="Grigoriev I.V."/>
            <person name="Debuchy R."/>
            <person name="Gladieux P."/>
            <person name="Hiltunen Thoren M."/>
            <person name="Johannesson H."/>
        </authorList>
    </citation>
    <scope>NUCLEOTIDE SEQUENCE</scope>
    <source>
        <strain evidence="3">PSN243</strain>
    </source>
</reference>
<dbReference type="PROSITE" id="PS50011">
    <property type="entry name" value="PROTEIN_KINASE_DOM"/>
    <property type="match status" value="1"/>
</dbReference>
<evidence type="ECO:0000313" key="3">
    <source>
        <dbReference type="EMBL" id="KAK4446034.1"/>
    </source>
</evidence>
<dbReference type="InterPro" id="IPR011009">
    <property type="entry name" value="Kinase-like_dom_sf"/>
</dbReference>
<dbReference type="EMBL" id="MU865960">
    <property type="protein sequence ID" value="KAK4446034.1"/>
    <property type="molecule type" value="Genomic_DNA"/>
</dbReference>
<dbReference type="SUPFAM" id="SSF56112">
    <property type="entry name" value="Protein kinase-like (PK-like)"/>
    <property type="match status" value="1"/>
</dbReference>
<dbReference type="InterPro" id="IPR000719">
    <property type="entry name" value="Prot_kinase_dom"/>
</dbReference>
<evidence type="ECO:0000259" key="2">
    <source>
        <dbReference type="PROSITE" id="PS50011"/>
    </source>
</evidence>
<protein>
    <submittedName>
        <fullName evidence="3">Kinase-like protein</fullName>
    </submittedName>
</protein>
<dbReference type="GO" id="GO:0005524">
    <property type="term" value="F:ATP binding"/>
    <property type="evidence" value="ECO:0007669"/>
    <property type="project" value="InterPro"/>
</dbReference>
<evidence type="ECO:0000256" key="1">
    <source>
        <dbReference type="SAM" id="MobiDB-lite"/>
    </source>
</evidence>
<keyword evidence="4" id="KW-1185">Reference proteome</keyword>
<organism evidence="3 4">
    <name type="scientific">Podospora aff. communis PSN243</name>
    <dbReference type="NCBI Taxonomy" id="3040156"/>
    <lineage>
        <taxon>Eukaryota</taxon>
        <taxon>Fungi</taxon>
        <taxon>Dikarya</taxon>
        <taxon>Ascomycota</taxon>
        <taxon>Pezizomycotina</taxon>
        <taxon>Sordariomycetes</taxon>
        <taxon>Sordariomycetidae</taxon>
        <taxon>Sordariales</taxon>
        <taxon>Podosporaceae</taxon>
        <taxon>Podospora</taxon>
    </lineage>
</organism>
<dbReference type="Pfam" id="PF00069">
    <property type="entry name" value="Pkinase"/>
    <property type="match status" value="1"/>
</dbReference>
<comment type="caution">
    <text evidence="3">The sequence shown here is derived from an EMBL/GenBank/DDBJ whole genome shotgun (WGS) entry which is preliminary data.</text>
</comment>
<dbReference type="Gene3D" id="3.30.200.20">
    <property type="entry name" value="Phosphorylase Kinase, domain 1"/>
    <property type="match status" value="1"/>
</dbReference>
<name>A0AAV9GD85_9PEZI</name>
<dbReference type="Proteomes" id="UP001321760">
    <property type="component" value="Unassembled WGS sequence"/>
</dbReference>
<keyword evidence="3" id="KW-0418">Kinase</keyword>
<feature type="domain" description="Protein kinase" evidence="2">
    <location>
        <begin position="180"/>
        <end position="504"/>
    </location>
</feature>
<feature type="region of interest" description="Disordered" evidence="1">
    <location>
        <begin position="314"/>
        <end position="338"/>
    </location>
</feature>
<reference evidence="3" key="2">
    <citation type="submission" date="2023-05" db="EMBL/GenBank/DDBJ databases">
        <authorList>
            <consortium name="Lawrence Berkeley National Laboratory"/>
            <person name="Steindorff A."/>
            <person name="Hensen N."/>
            <person name="Bonometti L."/>
            <person name="Westerberg I."/>
            <person name="Brannstrom I.O."/>
            <person name="Guillou S."/>
            <person name="Cros-Aarteil S."/>
            <person name="Calhoun S."/>
            <person name="Haridas S."/>
            <person name="Kuo A."/>
            <person name="Mondo S."/>
            <person name="Pangilinan J."/>
            <person name="Riley R."/>
            <person name="Labutti K."/>
            <person name="Andreopoulos B."/>
            <person name="Lipzen A."/>
            <person name="Chen C."/>
            <person name="Yanf M."/>
            <person name="Daum C."/>
            <person name="Ng V."/>
            <person name="Clum A."/>
            <person name="Ohm R."/>
            <person name="Martin F."/>
            <person name="Silar P."/>
            <person name="Natvig D."/>
            <person name="Lalanne C."/>
            <person name="Gautier V."/>
            <person name="Ament-Velasquez S.L."/>
            <person name="Kruys A."/>
            <person name="Hutchinson M.I."/>
            <person name="Powell A.J."/>
            <person name="Barry K."/>
            <person name="Miller A.N."/>
            <person name="Grigoriev I.V."/>
            <person name="Debuchy R."/>
            <person name="Gladieux P."/>
            <person name="Thoren M.H."/>
            <person name="Johannesson H."/>
        </authorList>
    </citation>
    <scope>NUCLEOTIDE SEQUENCE</scope>
    <source>
        <strain evidence="3">PSN243</strain>
    </source>
</reference>
<dbReference type="PANTHER" id="PTHR24359:SF37">
    <property type="entry name" value="PROTEIN KINASE DOMAIN-CONTAINING PROTEIN"/>
    <property type="match status" value="1"/>
</dbReference>
<accession>A0AAV9GD85</accession>
<dbReference type="PANTHER" id="PTHR24359">
    <property type="entry name" value="SERINE/THREONINE-PROTEIN KINASE SBK1"/>
    <property type="match status" value="1"/>
</dbReference>
<dbReference type="Gene3D" id="1.10.510.10">
    <property type="entry name" value="Transferase(Phosphotransferase) domain 1"/>
    <property type="match status" value="1"/>
</dbReference>
<dbReference type="AlphaFoldDB" id="A0AAV9GD85"/>
<dbReference type="GO" id="GO:0004674">
    <property type="term" value="F:protein serine/threonine kinase activity"/>
    <property type="evidence" value="ECO:0007669"/>
    <property type="project" value="TreeGrafter"/>
</dbReference>
<proteinExistence type="predicted"/>